<dbReference type="Proteomes" id="UP000248066">
    <property type="component" value="Unassembled WGS sequence"/>
</dbReference>
<keyword evidence="1" id="KW-0805">Transcription regulation</keyword>
<dbReference type="GO" id="GO:0003700">
    <property type="term" value="F:DNA-binding transcription factor activity"/>
    <property type="evidence" value="ECO:0007669"/>
    <property type="project" value="InterPro"/>
</dbReference>
<dbReference type="Pfam" id="PF07729">
    <property type="entry name" value="FCD"/>
    <property type="match status" value="1"/>
</dbReference>
<dbReference type="InterPro" id="IPR036388">
    <property type="entry name" value="WH-like_DNA-bd_sf"/>
</dbReference>
<dbReference type="SUPFAM" id="SSF48008">
    <property type="entry name" value="GntR ligand-binding domain-like"/>
    <property type="match status" value="1"/>
</dbReference>
<dbReference type="SMART" id="SM00345">
    <property type="entry name" value="HTH_GNTR"/>
    <property type="match status" value="1"/>
</dbReference>
<name>A0A2W0HI74_9BACI</name>
<dbReference type="CDD" id="cd07377">
    <property type="entry name" value="WHTH_GntR"/>
    <property type="match status" value="1"/>
</dbReference>
<dbReference type="PROSITE" id="PS50949">
    <property type="entry name" value="HTH_GNTR"/>
    <property type="match status" value="1"/>
</dbReference>
<feature type="domain" description="HTH gntR-type" evidence="4">
    <location>
        <begin position="8"/>
        <end position="75"/>
    </location>
</feature>
<dbReference type="SUPFAM" id="SSF46785">
    <property type="entry name" value="Winged helix' DNA-binding domain"/>
    <property type="match status" value="1"/>
</dbReference>
<dbReference type="InterPro" id="IPR011711">
    <property type="entry name" value="GntR_C"/>
</dbReference>
<dbReference type="Gene3D" id="1.10.10.10">
    <property type="entry name" value="Winged helix-like DNA-binding domain superfamily/Winged helix DNA-binding domain"/>
    <property type="match status" value="1"/>
</dbReference>
<reference evidence="5 6" key="1">
    <citation type="submission" date="2017-10" db="EMBL/GenBank/DDBJ databases">
        <title>Bacillus sp. nov., a halophilic bacterium isolated from a Yangshapao Lake.</title>
        <authorList>
            <person name="Wang H."/>
        </authorList>
    </citation>
    <scope>NUCLEOTIDE SEQUENCE [LARGE SCALE GENOMIC DNA]</scope>
    <source>
        <strain evidence="5 6">YSP-3</strain>
    </source>
</reference>
<dbReference type="Pfam" id="PF00392">
    <property type="entry name" value="GntR"/>
    <property type="match status" value="1"/>
</dbReference>
<dbReference type="GO" id="GO:0003677">
    <property type="term" value="F:DNA binding"/>
    <property type="evidence" value="ECO:0007669"/>
    <property type="project" value="UniProtKB-KW"/>
</dbReference>
<dbReference type="PRINTS" id="PR00035">
    <property type="entry name" value="HTHGNTR"/>
</dbReference>
<evidence type="ECO:0000256" key="1">
    <source>
        <dbReference type="ARBA" id="ARBA00023015"/>
    </source>
</evidence>
<sequence length="215" mass="24771">MSALSVSQPLYQQAYETIKKSILSGQLGPGSKLVTTRLAEQYQISRTPLREALRQLQVEGLLVLKQSHLEVVTLDKNDFAELSQCRLVLEREIISYIVEGIKDEQISEVEAVIEEAEKACEEQEALRLLELNSQFHRMLYEVCSNKRLVQLLDQVRSLLLIYRANTIINQHENKEILAEHKDLLEVIKKRDYEEALASVEKHLENDMKRGESVIE</sequence>
<dbReference type="OrthoDB" id="114741at2"/>
<keyword evidence="2" id="KW-0238">DNA-binding</keyword>
<dbReference type="EMBL" id="PDOF01000002">
    <property type="protein sequence ID" value="PYZ96672.1"/>
    <property type="molecule type" value="Genomic_DNA"/>
</dbReference>
<dbReference type="AlphaFoldDB" id="A0A2W0HI74"/>
<evidence type="ECO:0000256" key="2">
    <source>
        <dbReference type="ARBA" id="ARBA00023125"/>
    </source>
</evidence>
<gene>
    <name evidence="5" type="ORF">CR205_13310</name>
</gene>
<evidence type="ECO:0000313" key="6">
    <source>
        <dbReference type="Proteomes" id="UP000248066"/>
    </source>
</evidence>
<organism evidence="5 6">
    <name type="scientific">Alteribacter lacisalsi</name>
    <dbReference type="NCBI Taxonomy" id="2045244"/>
    <lineage>
        <taxon>Bacteria</taxon>
        <taxon>Bacillati</taxon>
        <taxon>Bacillota</taxon>
        <taxon>Bacilli</taxon>
        <taxon>Bacillales</taxon>
        <taxon>Bacillaceae</taxon>
        <taxon>Alteribacter</taxon>
    </lineage>
</organism>
<dbReference type="InterPro" id="IPR036390">
    <property type="entry name" value="WH_DNA-bd_sf"/>
</dbReference>
<comment type="caution">
    <text evidence="5">The sequence shown here is derived from an EMBL/GenBank/DDBJ whole genome shotgun (WGS) entry which is preliminary data.</text>
</comment>
<proteinExistence type="predicted"/>
<evidence type="ECO:0000256" key="3">
    <source>
        <dbReference type="ARBA" id="ARBA00023163"/>
    </source>
</evidence>
<keyword evidence="3" id="KW-0804">Transcription</keyword>
<dbReference type="InterPro" id="IPR000524">
    <property type="entry name" value="Tscrpt_reg_HTH_GntR"/>
</dbReference>
<evidence type="ECO:0000313" key="5">
    <source>
        <dbReference type="EMBL" id="PYZ96672.1"/>
    </source>
</evidence>
<keyword evidence="6" id="KW-1185">Reference proteome</keyword>
<accession>A0A2W0HI74</accession>
<dbReference type="Gene3D" id="1.20.120.530">
    <property type="entry name" value="GntR ligand-binding domain-like"/>
    <property type="match status" value="1"/>
</dbReference>
<dbReference type="RefSeq" id="WP_110520608.1">
    <property type="nucleotide sequence ID" value="NZ_PDOF01000002.1"/>
</dbReference>
<dbReference type="PANTHER" id="PTHR43537">
    <property type="entry name" value="TRANSCRIPTIONAL REGULATOR, GNTR FAMILY"/>
    <property type="match status" value="1"/>
</dbReference>
<dbReference type="SMART" id="SM00895">
    <property type="entry name" value="FCD"/>
    <property type="match status" value="1"/>
</dbReference>
<dbReference type="InterPro" id="IPR008920">
    <property type="entry name" value="TF_FadR/GntR_C"/>
</dbReference>
<protein>
    <recommendedName>
        <fullName evidence="4">HTH gntR-type domain-containing protein</fullName>
    </recommendedName>
</protein>
<evidence type="ECO:0000259" key="4">
    <source>
        <dbReference type="PROSITE" id="PS50949"/>
    </source>
</evidence>
<dbReference type="PANTHER" id="PTHR43537:SF5">
    <property type="entry name" value="UXU OPERON TRANSCRIPTIONAL REGULATOR"/>
    <property type="match status" value="1"/>
</dbReference>